<evidence type="ECO:0000313" key="1">
    <source>
        <dbReference type="EMBL" id="KAH7919988.1"/>
    </source>
</evidence>
<dbReference type="EMBL" id="MU266614">
    <property type="protein sequence ID" value="KAH7919988.1"/>
    <property type="molecule type" value="Genomic_DNA"/>
</dbReference>
<keyword evidence="2" id="KW-1185">Reference proteome</keyword>
<sequence>TIHQKFLPFFTKDMQDTWVELLGHMANQNQMHHSGKKVEWEAGREWLVARKLICFTLELAPFQFLNNLVNAGILYTHPQLGAFNGLAWINFKVDCWPVHWAEASFKTFYAHLNRYLSPEDKEMLVFDTVFMEHLLCKVARYSKAFCEGDKITLNSLGRQAILQEASMPWISGANLEDVTGKLFLIPLHTDKESLKRIVEQVISV</sequence>
<reference evidence="1" key="1">
    <citation type="journal article" date="2021" name="New Phytol.">
        <title>Evolutionary innovations through gain and loss of genes in the ectomycorrhizal Boletales.</title>
        <authorList>
            <person name="Wu G."/>
            <person name="Miyauchi S."/>
            <person name="Morin E."/>
            <person name="Kuo A."/>
            <person name="Drula E."/>
            <person name="Varga T."/>
            <person name="Kohler A."/>
            <person name="Feng B."/>
            <person name="Cao Y."/>
            <person name="Lipzen A."/>
            <person name="Daum C."/>
            <person name="Hundley H."/>
            <person name="Pangilinan J."/>
            <person name="Johnson J."/>
            <person name="Barry K."/>
            <person name="LaButti K."/>
            <person name="Ng V."/>
            <person name="Ahrendt S."/>
            <person name="Min B."/>
            <person name="Choi I.G."/>
            <person name="Park H."/>
            <person name="Plett J.M."/>
            <person name="Magnuson J."/>
            <person name="Spatafora J.W."/>
            <person name="Nagy L.G."/>
            <person name="Henrissat B."/>
            <person name="Grigoriev I.V."/>
            <person name="Yang Z.L."/>
            <person name="Xu J."/>
            <person name="Martin F.M."/>
        </authorList>
    </citation>
    <scope>NUCLEOTIDE SEQUENCE</scope>
    <source>
        <strain evidence="1">KUC20120723A-06</strain>
    </source>
</reference>
<feature type="non-terminal residue" evidence="1">
    <location>
        <position position="1"/>
    </location>
</feature>
<accession>A0ACB8B4F8</accession>
<protein>
    <submittedName>
        <fullName evidence="1">Uncharacterized protein</fullName>
    </submittedName>
</protein>
<organism evidence="1 2">
    <name type="scientific">Leucogyrophana mollusca</name>
    <dbReference type="NCBI Taxonomy" id="85980"/>
    <lineage>
        <taxon>Eukaryota</taxon>
        <taxon>Fungi</taxon>
        <taxon>Dikarya</taxon>
        <taxon>Basidiomycota</taxon>
        <taxon>Agaricomycotina</taxon>
        <taxon>Agaricomycetes</taxon>
        <taxon>Agaricomycetidae</taxon>
        <taxon>Boletales</taxon>
        <taxon>Boletales incertae sedis</taxon>
        <taxon>Leucogyrophana</taxon>
    </lineage>
</organism>
<proteinExistence type="predicted"/>
<gene>
    <name evidence="1" type="ORF">BV22DRAFT_995875</name>
</gene>
<name>A0ACB8B4F8_9AGAM</name>
<evidence type="ECO:0000313" key="2">
    <source>
        <dbReference type="Proteomes" id="UP000790709"/>
    </source>
</evidence>
<feature type="non-terminal residue" evidence="1">
    <location>
        <position position="204"/>
    </location>
</feature>
<dbReference type="Proteomes" id="UP000790709">
    <property type="component" value="Unassembled WGS sequence"/>
</dbReference>
<comment type="caution">
    <text evidence="1">The sequence shown here is derived from an EMBL/GenBank/DDBJ whole genome shotgun (WGS) entry which is preliminary data.</text>
</comment>